<keyword evidence="2" id="KW-1185">Reference proteome</keyword>
<evidence type="ECO:0000313" key="1">
    <source>
        <dbReference type="EMBL" id="RZS96640.1"/>
    </source>
</evidence>
<dbReference type="Proteomes" id="UP000292209">
    <property type="component" value="Unassembled WGS sequence"/>
</dbReference>
<name>A0A4Q7PAS4_9BACT</name>
<proteinExistence type="predicted"/>
<dbReference type="AlphaFoldDB" id="A0A4Q7PAS4"/>
<dbReference type="EMBL" id="SGXG01000001">
    <property type="protein sequence ID" value="RZS96640.1"/>
    <property type="molecule type" value="Genomic_DNA"/>
</dbReference>
<organism evidence="1 2">
    <name type="scientific">Cecembia calidifontis</name>
    <dbReference type="NCBI Taxonomy" id="1187080"/>
    <lineage>
        <taxon>Bacteria</taxon>
        <taxon>Pseudomonadati</taxon>
        <taxon>Bacteroidota</taxon>
        <taxon>Cytophagia</taxon>
        <taxon>Cytophagales</taxon>
        <taxon>Cyclobacteriaceae</taxon>
        <taxon>Cecembia</taxon>
    </lineage>
</organism>
<reference evidence="1 2" key="1">
    <citation type="submission" date="2019-02" db="EMBL/GenBank/DDBJ databases">
        <title>Genomic Encyclopedia of Archaeal and Bacterial Type Strains, Phase II (KMG-II): from individual species to whole genera.</title>
        <authorList>
            <person name="Goeker M."/>
        </authorList>
    </citation>
    <scope>NUCLEOTIDE SEQUENCE [LARGE SCALE GENOMIC DNA]</scope>
    <source>
        <strain evidence="1 2">DSM 21411</strain>
    </source>
</reference>
<sequence length="192" mass="21979">MEFQGLPRGLLQMFNYIVKDGPNIILKVSFYSRVDQVMKKIFFFVPFLFIVLASCNQDDKEPEFTINGYWNLSLMVPAWQILGIEEEQVDFDEKYIFNHDGTFIKFSNKPKGMGEKLQVPSQALGVYTFDALQGQDDTMLFVLQLSYDTNVNMAANCGEGPKETLFVTKDRKLINNSWSACDGPSYIYTKGK</sequence>
<comment type="caution">
    <text evidence="1">The sequence shown here is derived from an EMBL/GenBank/DDBJ whole genome shotgun (WGS) entry which is preliminary data.</text>
</comment>
<evidence type="ECO:0000313" key="2">
    <source>
        <dbReference type="Proteomes" id="UP000292209"/>
    </source>
</evidence>
<protein>
    <submittedName>
        <fullName evidence="1">Uncharacterized protein</fullName>
    </submittedName>
</protein>
<gene>
    <name evidence="1" type="ORF">BC751_2221</name>
</gene>
<accession>A0A4Q7PAS4</accession>